<name>A0A1H2N557_9ACTN</name>
<evidence type="ECO:0000313" key="2">
    <source>
        <dbReference type="Proteomes" id="UP000198825"/>
    </source>
</evidence>
<dbReference type="Proteomes" id="UP000198825">
    <property type="component" value="Chromosome I"/>
</dbReference>
<organism evidence="1 2">
    <name type="scientific">Microlunatus sagamiharensis</name>
    <dbReference type="NCBI Taxonomy" id="546874"/>
    <lineage>
        <taxon>Bacteria</taxon>
        <taxon>Bacillati</taxon>
        <taxon>Actinomycetota</taxon>
        <taxon>Actinomycetes</taxon>
        <taxon>Propionibacteriales</taxon>
        <taxon>Propionibacteriaceae</taxon>
        <taxon>Microlunatus</taxon>
    </lineage>
</organism>
<gene>
    <name evidence="1" type="ORF">SAMN04488544_3359</name>
</gene>
<dbReference type="AlphaFoldDB" id="A0A1H2N557"/>
<reference evidence="2" key="1">
    <citation type="submission" date="2016-10" db="EMBL/GenBank/DDBJ databases">
        <authorList>
            <person name="Varghese N."/>
            <person name="Submissions S."/>
        </authorList>
    </citation>
    <scope>NUCLEOTIDE SEQUENCE [LARGE SCALE GENOMIC DNA]</scope>
    <source>
        <strain evidence="2">DSM 21743</strain>
    </source>
</reference>
<protein>
    <submittedName>
        <fullName evidence="1">Uncharacterized conserved protein YfeS, contains WGR domain</fullName>
    </submittedName>
</protein>
<proteinExistence type="predicted"/>
<evidence type="ECO:0000313" key="1">
    <source>
        <dbReference type="EMBL" id="SDV00703.1"/>
    </source>
</evidence>
<accession>A0A1H2N557</accession>
<sequence>MAPRNGRHPGSFSATDVCTEVVLPHPAFRAHFTDAIYDSDLAANDDTLPFGTDEGSDTLSEWSDGAAVLQADPRLDVVLGFKATALAREAADDDDSADQLIVAGFVLLRAAGTITSADQRLLLKVLRRQAEQSSDEGYQTMLDDLSTFPPQGASTPPRQAPSKPRPWIVIAGGWNDPPHARWLRRIARSVLQDHDWTTWWTAAPIERLVLMPRPVGHPGRPFHFERRGRTLEVIGSSAELTALFNRLEEAERRGEQLDPSLSTHQLHPDAPRWFRELILSLSSAAAEYLDMPPPPPTLPGTRG</sequence>
<keyword evidence="2" id="KW-1185">Reference proteome</keyword>
<dbReference type="EMBL" id="LT629799">
    <property type="protein sequence ID" value="SDV00703.1"/>
    <property type="molecule type" value="Genomic_DNA"/>
</dbReference>